<accession>A0A3P7IXS5</accession>
<dbReference type="PROSITE" id="PS50262">
    <property type="entry name" value="G_PROTEIN_RECEP_F1_2"/>
    <property type="match status" value="1"/>
</dbReference>
<feature type="transmembrane region" description="Helical" evidence="6">
    <location>
        <begin position="97"/>
        <end position="117"/>
    </location>
</feature>
<dbReference type="PANTHER" id="PTHR23017:SF44">
    <property type="entry name" value="G-PROTEIN COUPLED RECEPTORS FAMILY 1 PROFILE DOMAIN-CONTAINING PROTEIN"/>
    <property type="match status" value="1"/>
</dbReference>
<feature type="transmembrane region" description="Helical" evidence="6">
    <location>
        <begin position="25"/>
        <end position="47"/>
    </location>
</feature>
<dbReference type="Pfam" id="PF10328">
    <property type="entry name" value="7TM_GPCR_Srx"/>
    <property type="match status" value="1"/>
</dbReference>
<proteinExistence type="predicted"/>
<dbReference type="AlphaFoldDB" id="A0A3P7IXS5"/>
<evidence type="ECO:0000256" key="1">
    <source>
        <dbReference type="ARBA" id="ARBA00004370"/>
    </source>
</evidence>
<evidence type="ECO:0000256" key="5">
    <source>
        <dbReference type="SAM" id="MobiDB-lite"/>
    </source>
</evidence>
<dbReference type="InterPro" id="IPR019430">
    <property type="entry name" value="7TM_GPCR_serpentine_rcpt_Srx"/>
</dbReference>
<sequence length="217" mass="24614">MTEFFQNSEDGNSRTNEDGSQPVSILQLPTTVGISFIGTIANIIVATTSQRLLSMRNSFGLLLTSQATGDAIFCATFAFYYSPMVNIDSLKGVSKRFGMIAVTCYDICIFSHLIIALNRMCAICLPWKYEKYFGRSNTKVYIAISWFIAILRCLISFAYRDCVIYEESIWAYIIAPTEECQVICMYLDEYKDMTLVTIIIFVDIVTLMKVRKTSKQV</sequence>
<evidence type="ECO:0000256" key="6">
    <source>
        <dbReference type="SAM" id="Phobius"/>
    </source>
</evidence>
<dbReference type="CDD" id="cd00637">
    <property type="entry name" value="7tm_classA_rhodopsin-like"/>
    <property type="match status" value="1"/>
</dbReference>
<name>A0A3P7IXS5_STRVU</name>
<evidence type="ECO:0000256" key="4">
    <source>
        <dbReference type="ARBA" id="ARBA00023136"/>
    </source>
</evidence>
<keyword evidence="9" id="KW-1185">Reference proteome</keyword>
<comment type="subcellular location">
    <subcellularLocation>
        <location evidence="1">Membrane</location>
    </subcellularLocation>
</comment>
<dbReference type="Gene3D" id="1.20.1070.10">
    <property type="entry name" value="Rhodopsin 7-helix transmembrane proteins"/>
    <property type="match status" value="1"/>
</dbReference>
<dbReference type="PANTHER" id="PTHR23017">
    <property type="entry name" value="SERPENTINE RECEPTOR, CLASS X"/>
    <property type="match status" value="1"/>
</dbReference>
<gene>
    <name evidence="8" type="ORF">SVUK_LOCUS5482</name>
</gene>
<reference evidence="8 9" key="1">
    <citation type="submission" date="2018-11" db="EMBL/GenBank/DDBJ databases">
        <authorList>
            <consortium name="Pathogen Informatics"/>
        </authorList>
    </citation>
    <scope>NUCLEOTIDE SEQUENCE [LARGE SCALE GENOMIC DNA]</scope>
</reference>
<protein>
    <recommendedName>
        <fullName evidence="7">G-protein coupled receptors family 1 profile domain-containing protein</fullName>
    </recommendedName>
</protein>
<dbReference type="InterPro" id="IPR017452">
    <property type="entry name" value="GPCR_Rhodpsn_7TM"/>
</dbReference>
<evidence type="ECO:0000259" key="7">
    <source>
        <dbReference type="PROSITE" id="PS50262"/>
    </source>
</evidence>
<keyword evidence="2 6" id="KW-0812">Transmembrane</keyword>
<evidence type="ECO:0000313" key="9">
    <source>
        <dbReference type="Proteomes" id="UP000270094"/>
    </source>
</evidence>
<evidence type="ECO:0000256" key="2">
    <source>
        <dbReference type="ARBA" id="ARBA00022692"/>
    </source>
</evidence>
<keyword evidence="3 6" id="KW-1133">Transmembrane helix</keyword>
<evidence type="ECO:0000313" key="8">
    <source>
        <dbReference type="EMBL" id="VDM70484.1"/>
    </source>
</evidence>
<dbReference type="Proteomes" id="UP000270094">
    <property type="component" value="Unassembled WGS sequence"/>
</dbReference>
<keyword evidence="4 6" id="KW-0472">Membrane</keyword>
<feature type="region of interest" description="Disordered" evidence="5">
    <location>
        <begin position="1"/>
        <end position="21"/>
    </location>
</feature>
<organism evidence="8 9">
    <name type="scientific">Strongylus vulgaris</name>
    <name type="common">Blood worm</name>
    <dbReference type="NCBI Taxonomy" id="40348"/>
    <lineage>
        <taxon>Eukaryota</taxon>
        <taxon>Metazoa</taxon>
        <taxon>Ecdysozoa</taxon>
        <taxon>Nematoda</taxon>
        <taxon>Chromadorea</taxon>
        <taxon>Rhabditida</taxon>
        <taxon>Rhabditina</taxon>
        <taxon>Rhabditomorpha</taxon>
        <taxon>Strongyloidea</taxon>
        <taxon>Strongylidae</taxon>
        <taxon>Strongylus</taxon>
    </lineage>
</organism>
<feature type="domain" description="G-protein coupled receptors family 1 profile" evidence="7">
    <location>
        <begin position="38"/>
        <end position="217"/>
    </location>
</feature>
<feature type="compositionally biased region" description="Polar residues" evidence="5">
    <location>
        <begin position="1"/>
        <end position="10"/>
    </location>
</feature>
<feature type="transmembrane region" description="Helical" evidence="6">
    <location>
        <begin position="59"/>
        <end position="81"/>
    </location>
</feature>
<dbReference type="OrthoDB" id="5825164at2759"/>
<evidence type="ECO:0000256" key="3">
    <source>
        <dbReference type="ARBA" id="ARBA00022989"/>
    </source>
</evidence>
<dbReference type="GO" id="GO:0016020">
    <property type="term" value="C:membrane"/>
    <property type="evidence" value="ECO:0007669"/>
    <property type="project" value="UniProtKB-SubCell"/>
</dbReference>
<dbReference type="SUPFAM" id="SSF81321">
    <property type="entry name" value="Family A G protein-coupled receptor-like"/>
    <property type="match status" value="1"/>
</dbReference>
<feature type="transmembrane region" description="Helical" evidence="6">
    <location>
        <begin position="193"/>
        <end position="210"/>
    </location>
</feature>
<feature type="transmembrane region" description="Helical" evidence="6">
    <location>
        <begin position="138"/>
        <end position="159"/>
    </location>
</feature>
<dbReference type="EMBL" id="UYYB01016287">
    <property type="protein sequence ID" value="VDM70484.1"/>
    <property type="molecule type" value="Genomic_DNA"/>
</dbReference>